<keyword evidence="3" id="KW-1185">Reference proteome</keyword>
<reference evidence="2 3" key="2">
    <citation type="journal article" date="2018" name="New Phytol.">
        <title>High intraspecific genome diversity in the model arbuscular mycorrhizal symbiont Rhizophagus irregularis.</title>
        <authorList>
            <person name="Chen E.C.H."/>
            <person name="Morin E."/>
            <person name="Beaudet D."/>
            <person name="Noel J."/>
            <person name="Yildirir G."/>
            <person name="Ndikumana S."/>
            <person name="Charron P."/>
            <person name="St-Onge C."/>
            <person name="Giorgi J."/>
            <person name="Kruger M."/>
            <person name="Marton T."/>
            <person name="Ropars J."/>
            <person name="Grigoriev I.V."/>
            <person name="Hainaut M."/>
            <person name="Henrissat B."/>
            <person name="Roux C."/>
            <person name="Martin F."/>
            <person name="Corradi N."/>
        </authorList>
    </citation>
    <scope>NUCLEOTIDE SEQUENCE [LARGE SCALE GENOMIC DNA]</scope>
    <source>
        <strain evidence="2 3">DAOM 197198</strain>
    </source>
</reference>
<gene>
    <name evidence="2" type="ORF">GLOIN_2v1548042</name>
</gene>
<proteinExistence type="predicted"/>
<evidence type="ECO:0000313" key="2">
    <source>
        <dbReference type="EMBL" id="POG77329.1"/>
    </source>
</evidence>
<accession>A0A2P4QI55</accession>
<organism evidence="2 3">
    <name type="scientific">Rhizophagus irregularis (strain DAOM 181602 / DAOM 197198 / MUCL 43194)</name>
    <name type="common">Arbuscular mycorrhizal fungus</name>
    <name type="synonym">Glomus intraradices</name>
    <dbReference type="NCBI Taxonomy" id="747089"/>
    <lineage>
        <taxon>Eukaryota</taxon>
        <taxon>Fungi</taxon>
        <taxon>Fungi incertae sedis</taxon>
        <taxon>Mucoromycota</taxon>
        <taxon>Glomeromycotina</taxon>
        <taxon>Glomeromycetes</taxon>
        <taxon>Glomerales</taxon>
        <taxon>Glomeraceae</taxon>
        <taxon>Rhizophagus</taxon>
    </lineage>
</organism>
<feature type="transmembrane region" description="Helical" evidence="1">
    <location>
        <begin position="12"/>
        <end position="33"/>
    </location>
</feature>
<comment type="caution">
    <text evidence="2">The sequence shown here is derived from an EMBL/GenBank/DDBJ whole genome shotgun (WGS) entry which is preliminary data.</text>
</comment>
<reference evidence="2 3" key="1">
    <citation type="journal article" date="2013" name="Proc. Natl. Acad. Sci. U.S.A.">
        <title>Genome of an arbuscular mycorrhizal fungus provides insight into the oldest plant symbiosis.</title>
        <authorList>
            <person name="Tisserant E."/>
            <person name="Malbreil M."/>
            <person name="Kuo A."/>
            <person name="Kohler A."/>
            <person name="Symeonidi A."/>
            <person name="Balestrini R."/>
            <person name="Charron P."/>
            <person name="Duensing N."/>
            <person name="Frei Dit Frey N."/>
            <person name="Gianinazzi-Pearson V."/>
            <person name="Gilbert L.B."/>
            <person name="Handa Y."/>
            <person name="Herr J.R."/>
            <person name="Hijri M."/>
            <person name="Koul R."/>
            <person name="Kawaguchi M."/>
            <person name="Krajinski F."/>
            <person name="Lammers P.J."/>
            <person name="Masclaux F.G."/>
            <person name="Murat C."/>
            <person name="Morin E."/>
            <person name="Ndikumana S."/>
            <person name="Pagni M."/>
            <person name="Petitpierre D."/>
            <person name="Requena N."/>
            <person name="Rosikiewicz P."/>
            <person name="Riley R."/>
            <person name="Saito K."/>
            <person name="San Clemente H."/>
            <person name="Shapiro H."/>
            <person name="van Tuinen D."/>
            <person name="Becard G."/>
            <person name="Bonfante P."/>
            <person name="Paszkowski U."/>
            <person name="Shachar-Hill Y.Y."/>
            <person name="Tuskan G.A."/>
            <person name="Young P.W."/>
            <person name="Sanders I.R."/>
            <person name="Henrissat B."/>
            <person name="Rensing S.A."/>
            <person name="Grigoriev I.V."/>
            <person name="Corradi N."/>
            <person name="Roux C."/>
            <person name="Martin F."/>
        </authorList>
    </citation>
    <scope>NUCLEOTIDE SEQUENCE [LARGE SCALE GENOMIC DNA]</scope>
    <source>
        <strain evidence="2 3">DAOM 197198</strain>
    </source>
</reference>
<dbReference type="AlphaFoldDB" id="A0A2P4QI55"/>
<sequence>MGLLMNFEIPVTLVTFIFKLCRLIYFTIALILLSMRTSIIIQTIRIFESNSFLNVKFVDFIIFILQLVIL</sequence>
<name>A0A2P4QI55_RHIID</name>
<dbReference type="Proteomes" id="UP000018888">
    <property type="component" value="Unassembled WGS sequence"/>
</dbReference>
<feature type="transmembrane region" description="Helical" evidence="1">
    <location>
        <begin position="53"/>
        <end position="69"/>
    </location>
</feature>
<dbReference type="EMBL" id="AUPC02000041">
    <property type="protein sequence ID" value="POG77329.1"/>
    <property type="molecule type" value="Genomic_DNA"/>
</dbReference>
<evidence type="ECO:0000256" key="1">
    <source>
        <dbReference type="SAM" id="Phobius"/>
    </source>
</evidence>
<evidence type="ECO:0000313" key="3">
    <source>
        <dbReference type="Proteomes" id="UP000018888"/>
    </source>
</evidence>
<keyword evidence="1" id="KW-0812">Transmembrane</keyword>
<keyword evidence="1" id="KW-0472">Membrane</keyword>
<protein>
    <submittedName>
        <fullName evidence="2">Uncharacterized protein</fullName>
    </submittedName>
</protein>
<keyword evidence="1" id="KW-1133">Transmembrane helix</keyword>